<sequence>MRPIRIPQGAAALLLASTTLATQACSQAGPDFQPPDFQTYDQGRFIPFTPWAAGQAPFDGPPTVSLRLDGPLGAYAPPPVVMDTGSTGVVISAADLPGWSPDKAKAYPRGWEFLSSSKRLWVGHWVPTSVAFVDAGGAELARAQVPILVVDIEHKCPGYDVKTSPGTCAAPKATINMPKGIAYMGVGFGREGNGQTQGTPQKNPLLNLAAIDGRPIAPGTYRRGYVVTRDGVHVGLTPANTGGFRFVKLGQQGPNGAMDWPQAPMQVAAGGLPAQPGALLIDTGIPTMYLGVADPAALQTRTQTNANDKAQSTVLADGQTVTITVPTQPVTTLAFTTGQGDAVAPTQVLVNSPMPTAFVNTGRHALRRVDVLFDADGGWFGLRPTAP</sequence>
<reference evidence="2 3" key="1">
    <citation type="submission" date="2017-12" db="EMBL/GenBank/DDBJ databases">
        <title>The genome sequence of Caulobacter sp. 410.</title>
        <authorList>
            <person name="Gao J."/>
            <person name="Mao X."/>
            <person name="Sun J."/>
        </authorList>
    </citation>
    <scope>NUCLEOTIDE SEQUENCE [LARGE SCALE GENOMIC DNA]</scope>
    <source>
        <strain evidence="2 3">410</strain>
    </source>
</reference>
<dbReference type="EMBL" id="PJRS01000021">
    <property type="protein sequence ID" value="PLR25267.1"/>
    <property type="molecule type" value="Genomic_DNA"/>
</dbReference>
<organism evidence="2 3">
    <name type="scientific">Caulobacter zeae</name>
    <dbReference type="NCBI Taxonomy" id="2055137"/>
    <lineage>
        <taxon>Bacteria</taxon>
        <taxon>Pseudomonadati</taxon>
        <taxon>Pseudomonadota</taxon>
        <taxon>Alphaproteobacteria</taxon>
        <taxon>Caulobacterales</taxon>
        <taxon>Caulobacteraceae</taxon>
        <taxon>Caulobacter</taxon>
    </lineage>
</organism>
<evidence type="ECO:0000313" key="3">
    <source>
        <dbReference type="Proteomes" id="UP000234479"/>
    </source>
</evidence>
<feature type="chain" id="PRO_5014930858" evidence="1">
    <location>
        <begin position="25"/>
        <end position="387"/>
    </location>
</feature>
<protein>
    <submittedName>
        <fullName evidence="2">Uncharacterized protein</fullName>
    </submittedName>
</protein>
<dbReference type="AlphaFoldDB" id="A0A2N5DGU7"/>
<feature type="signal peptide" evidence="1">
    <location>
        <begin position="1"/>
        <end position="24"/>
    </location>
</feature>
<keyword evidence="3" id="KW-1185">Reference proteome</keyword>
<dbReference type="PROSITE" id="PS51257">
    <property type="entry name" value="PROKAR_LIPOPROTEIN"/>
    <property type="match status" value="1"/>
</dbReference>
<evidence type="ECO:0000256" key="1">
    <source>
        <dbReference type="SAM" id="SignalP"/>
    </source>
</evidence>
<dbReference type="Proteomes" id="UP000234479">
    <property type="component" value="Unassembled WGS sequence"/>
</dbReference>
<dbReference type="RefSeq" id="WP_101718146.1">
    <property type="nucleotide sequence ID" value="NZ_PJRS01000021.1"/>
</dbReference>
<comment type="caution">
    <text evidence="2">The sequence shown here is derived from an EMBL/GenBank/DDBJ whole genome shotgun (WGS) entry which is preliminary data.</text>
</comment>
<dbReference type="OrthoDB" id="5631361at2"/>
<gene>
    <name evidence="2" type="ORF">SGCZBJ_11490</name>
</gene>
<name>A0A2N5DGU7_9CAUL</name>
<evidence type="ECO:0000313" key="2">
    <source>
        <dbReference type="EMBL" id="PLR25267.1"/>
    </source>
</evidence>
<accession>A0A2N5DGU7</accession>
<keyword evidence="1" id="KW-0732">Signal</keyword>
<proteinExistence type="predicted"/>